<keyword evidence="3" id="KW-1185">Reference proteome</keyword>
<reference evidence="2 3" key="1">
    <citation type="submission" date="2015-06" db="EMBL/GenBank/DDBJ databases">
        <title>Draft genome of the ant-associated black yeast Phialophora attae CBS 131958.</title>
        <authorList>
            <person name="Moreno L.F."/>
            <person name="Stielow B.J."/>
            <person name="de Hoog S."/>
            <person name="Vicente V.A."/>
            <person name="Weiss V.A."/>
            <person name="de Vries M."/>
            <person name="Cruz L.M."/>
            <person name="Souza E.M."/>
        </authorList>
    </citation>
    <scope>NUCLEOTIDE SEQUENCE [LARGE SCALE GENOMIC DNA]</scope>
    <source>
        <strain evidence="2 3">CBS 131958</strain>
    </source>
</reference>
<evidence type="ECO:0000259" key="1">
    <source>
        <dbReference type="Pfam" id="PF06985"/>
    </source>
</evidence>
<proteinExistence type="predicted"/>
<feature type="domain" description="Heterokaryon incompatibility" evidence="1">
    <location>
        <begin position="48"/>
        <end position="195"/>
    </location>
</feature>
<dbReference type="EMBL" id="LFJN01000024">
    <property type="protein sequence ID" value="KPI37392.1"/>
    <property type="molecule type" value="Genomic_DNA"/>
</dbReference>
<dbReference type="PANTHER" id="PTHR24148">
    <property type="entry name" value="ANKYRIN REPEAT DOMAIN-CONTAINING PROTEIN 39 HOMOLOG-RELATED"/>
    <property type="match status" value="1"/>
</dbReference>
<dbReference type="Pfam" id="PF06985">
    <property type="entry name" value="HET"/>
    <property type="match status" value="1"/>
</dbReference>
<dbReference type="OrthoDB" id="4161644at2759"/>
<dbReference type="InterPro" id="IPR010730">
    <property type="entry name" value="HET"/>
</dbReference>
<dbReference type="VEuPathDB" id="FungiDB:AB675_10255"/>
<dbReference type="InterPro" id="IPR052895">
    <property type="entry name" value="HetReg/Transcr_Mod"/>
</dbReference>
<name>A0A0N1H618_9EURO</name>
<evidence type="ECO:0000313" key="3">
    <source>
        <dbReference type="Proteomes" id="UP000038010"/>
    </source>
</evidence>
<protein>
    <recommendedName>
        <fullName evidence="1">Heterokaryon incompatibility domain-containing protein</fullName>
    </recommendedName>
</protein>
<organism evidence="2 3">
    <name type="scientific">Cyphellophora attinorum</name>
    <dbReference type="NCBI Taxonomy" id="1664694"/>
    <lineage>
        <taxon>Eukaryota</taxon>
        <taxon>Fungi</taxon>
        <taxon>Dikarya</taxon>
        <taxon>Ascomycota</taxon>
        <taxon>Pezizomycotina</taxon>
        <taxon>Eurotiomycetes</taxon>
        <taxon>Chaetothyriomycetidae</taxon>
        <taxon>Chaetothyriales</taxon>
        <taxon>Cyphellophoraceae</taxon>
        <taxon>Cyphellophora</taxon>
    </lineage>
</organism>
<dbReference type="GeneID" id="28730893"/>
<dbReference type="AlphaFoldDB" id="A0A0N1H618"/>
<dbReference type="RefSeq" id="XP_017997355.1">
    <property type="nucleotide sequence ID" value="XM_018139013.1"/>
</dbReference>
<evidence type="ECO:0000313" key="2">
    <source>
        <dbReference type="EMBL" id="KPI37392.1"/>
    </source>
</evidence>
<accession>A0A0N1H618</accession>
<comment type="caution">
    <text evidence="2">The sequence shown here is derived from an EMBL/GenBank/DDBJ whole genome shotgun (WGS) entry which is preliminary data.</text>
</comment>
<dbReference type="PANTHER" id="PTHR24148:SF64">
    <property type="entry name" value="HETEROKARYON INCOMPATIBILITY DOMAIN-CONTAINING PROTEIN"/>
    <property type="match status" value="1"/>
</dbReference>
<gene>
    <name evidence="2" type="ORF">AB675_10255</name>
</gene>
<dbReference type="Proteomes" id="UP000038010">
    <property type="component" value="Unassembled WGS sequence"/>
</dbReference>
<sequence length="635" mass="71099">MSSQLPSLYSSLSKSDHEVRVLTLHAGQASEPLKASLEVTSLNLKPTFSALSYEWGPPSPEDLLPITIDGHSFLITPSLHAFLSRVRRPDIHLTLWADAICINQADINERNHQVSLMGEIYKTATEVFSWLGHAAAGSDEVFDLINSRKWSPDAPLDSDQGKNEFFLALCERNLSASFRLLVERPYWTRVWILQEVVLARTVVLCCGGKSASLEVFRKYGVETPLWMVDGTPLSGSGRLDNPLHLVIEQGPLMQLRIVFSGTTQNGDDVPYREDFERPWPVFSAQGSQHIRFTFSRPPGDQFWHIEALDPKPSLRQSSNSDRVPIPSYGHCSFERGESLLLHISTSNVVNIAREIMAFYFGSYRPRAGPIVRRKYSGSDRSFNSLCLTSMRLSCTNIRDHIFGLLGIVTDPTAAAGGFSSQVSLFKPDYKWTPAEVLLNSLNYFQPHRAMDTAVLAARFLGLYDPKGIDDFIHRQKTASLSERYACSVMLSASPVPNSSRTALFGLQHFATSPSAERRTFKLDHSTYLTAELDDAARPGMFRCISMSYRGPFIKPLTGAHASLLNRLAEYFPAITINANDSPQHWPSKNDVVVQMPFMCFYTLLTDEICRENAFKHNLAIDHRADLSTNGAPMWL</sequence>